<dbReference type="Pfam" id="PF00583">
    <property type="entry name" value="Acetyltransf_1"/>
    <property type="match status" value="1"/>
</dbReference>
<dbReference type="PROSITE" id="PS51186">
    <property type="entry name" value="GNAT"/>
    <property type="match status" value="1"/>
</dbReference>
<dbReference type="SUPFAM" id="SSF55729">
    <property type="entry name" value="Acyl-CoA N-acyltransferases (Nat)"/>
    <property type="match status" value="1"/>
</dbReference>
<dbReference type="GO" id="GO:0016746">
    <property type="term" value="F:acyltransferase activity"/>
    <property type="evidence" value="ECO:0007669"/>
    <property type="project" value="UniProtKB-KW"/>
</dbReference>
<gene>
    <name evidence="2" type="ORF">QSV35_19375</name>
</gene>
<dbReference type="Gene3D" id="3.40.630.30">
    <property type="match status" value="1"/>
</dbReference>
<keyword evidence="3" id="KW-1185">Reference proteome</keyword>
<evidence type="ECO:0000259" key="1">
    <source>
        <dbReference type="PROSITE" id="PS51186"/>
    </source>
</evidence>
<dbReference type="InterPro" id="IPR016181">
    <property type="entry name" value="Acyl_CoA_acyltransferase"/>
</dbReference>
<keyword evidence="2" id="KW-0012">Acyltransferase</keyword>
<dbReference type="EC" id="2.3.1.-" evidence="2"/>
<evidence type="ECO:0000313" key="3">
    <source>
        <dbReference type="Proteomes" id="UP001235064"/>
    </source>
</evidence>
<sequence length="192" mass="20725">MSTITIEPVTPDRFADAEHALSGGGDGRSCQCQWWMITNAQWQGTSQEERQGMLRAEVDAGPPPALVAYVDGEAAGWVRVGPRTAQQRIARTRAFADSPHPFDDESVWAVSCFVIRREHRGAGLTAELLDAALAYAADNGARVVEAYPVDPTAAKKSANEMYTGILSTFLTAGFTEVARPKPHLAIVEKVLA</sequence>
<organism evidence="2 3">
    <name type="scientific">Microbacterium candidum</name>
    <dbReference type="NCBI Taxonomy" id="3041922"/>
    <lineage>
        <taxon>Bacteria</taxon>
        <taxon>Bacillati</taxon>
        <taxon>Actinomycetota</taxon>
        <taxon>Actinomycetes</taxon>
        <taxon>Micrococcales</taxon>
        <taxon>Microbacteriaceae</taxon>
        <taxon>Microbacterium</taxon>
    </lineage>
</organism>
<evidence type="ECO:0000313" key="2">
    <source>
        <dbReference type="EMBL" id="MDL9981497.1"/>
    </source>
</evidence>
<reference evidence="2 3" key="1">
    <citation type="submission" date="2023-06" db="EMBL/GenBank/DDBJ databases">
        <title>Microbacterium sp. nov., isolated from a waste landfill.</title>
        <authorList>
            <person name="Wen W."/>
        </authorList>
    </citation>
    <scope>NUCLEOTIDE SEQUENCE [LARGE SCALE GENOMIC DNA]</scope>
    <source>
        <strain evidence="2 3">ASV49</strain>
    </source>
</reference>
<dbReference type="EMBL" id="JASXSZ010000009">
    <property type="protein sequence ID" value="MDL9981497.1"/>
    <property type="molecule type" value="Genomic_DNA"/>
</dbReference>
<dbReference type="Proteomes" id="UP001235064">
    <property type="component" value="Unassembled WGS sequence"/>
</dbReference>
<comment type="caution">
    <text evidence="2">The sequence shown here is derived from an EMBL/GenBank/DDBJ whole genome shotgun (WGS) entry which is preliminary data.</text>
</comment>
<dbReference type="InterPro" id="IPR000182">
    <property type="entry name" value="GNAT_dom"/>
</dbReference>
<keyword evidence="2" id="KW-0808">Transferase</keyword>
<proteinExistence type="predicted"/>
<dbReference type="RefSeq" id="WP_286290629.1">
    <property type="nucleotide sequence ID" value="NZ_JASXSZ010000009.1"/>
</dbReference>
<feature type="domain" description="N-acetyltransferase" evidence="1">
    <location>
        <begin position="4"/>
        <end position="192"/>
    </location>
</feature>
<protein>
    <submittedName>
        <fullName evidence="2">GNAT family N-acetyltransferase</fullName>
        <ecNumber evidence="2">2.3.1.-</ecNumber>
    </submittedName>
</protein>
<name>A0ABT7N479_9MICO</name>
<accession>A0ABT7N479</accession>